<name>A0A815ZNB0_9BILA</name>
<feature type="non-terminal residue" evidence="1">
    <location>
        <position position="1"/>
    </location>
</feature>
<organism evidence="1 3">
    <name type="scientific">Didymodactylos carnosus</name>
    <dbReference type="NCBI Taxonomy" id="1234261"/>
    <lineage>
        <taxon>Eukaryota</taxon>
        <taxon>Metazoa</taxon>
        <taxon>Spiralia</taxon>
        <taxon>Gnathifera</taxon>
        <taxon>Rotifera</taxon>
        <taxon>Eurotatoria</taxon>
        <taxon>Bdelloidea</taxon>
        <taxon>Philodinida</taxon>
        <taxon>Philodinidae</taxon>
        <taxon>Didymodactylos</taxon>
    </lineage>
</organism>
<evidence type="ECO:0000313" key="1">
    <source>
        <dbReference type="EMBL" id="CAF1586967.1"/>
    </source>
</evidence>
<dbReference type="EMBL" id="CAJNOQ010032790">
    <property type="protein sequence ID" value="CAF1586967.1"/>
    <property type="molecule type" value="Genomic_DNA"/>
</dbReference>
<evidence type="ECO:0000313" key="3">
    <source>
        <dbReference type="Proteomes" id="UP000663829"/>
    </source>
</evidence>
<protein>
    <submittedName>
        <fullName evidence="1">Uncharacterized protein</fullName>
    </submittedName>
</protein>
<keyword evidence="3" id="KW-1185">Reference proteome</keyword>
<comment type="caution">
    <text evidence="1">The sequence shown here is derived from an EMBL/GenBank/DDBJ whole genome shotgun (WGS) entry which is preliminary data.</text>
</comment>
<dbReference type="OrthoDB" id="10016885at2759"/>
<reference evidence="1" key="1">
    <citation type="submission" date="2021-02" db="EMBL/GenBank/DDBJ databases">
        <authorList>
            <person name="Nowell W R."/>
        </authorList>
    </citation>
    <scope>NUCLEOTIDE SEQUENCE</scope>
</reference>
<accession>A0A815ZNB0</accession>
<dbReference type="Proteomes" id="UP000681722">
    <property type="component" value="Unassembled WGS sequence"/>
</dbReference>
<gene>
    <name evidence="1" type="ORF">GPM918_LOCUS41485</name>
    <name evidence="2" type="ORF">SRO942_LOCUS42540</name>
</gene>
<proteinExistence type="predicted"/>
<dbReference type="EMBL" id="CAJOBC010098855">
    <property type="protein sequence ID" value="CAF4457049.1"/>
    <property type="molecule type" value="Genomic_DNA"/>
</dbReference>
<dbReference type="Proteomes" id="UP000663829">
    <property type="component" value="Unassembled WGS sequence"/>
</dbReference>
<evidence type="ECO:0000313" key="2">
    <source>
        <dbReference type="EMBL" id="CAF4457049.1"/>
    </source>
</evidence>
<sequence length="61" mass="7083">MTAKTSHKWADVLINQDFDEFTNDSRGGKRGDSFFDLFPDLELEARQFVFEQCSKKEASFT</sequence>
<dbReference type="AlphaFoldDB" id="A0A815ZNB0"/>